<comment type="caution">
    <text evidence="6">The sequence shown here is derived from an EMBL/GenBank/DDBJ whole genome shotgun (WGS) entry which is preliminary data.</text>
</comment>
<keyword evidence="3 5" id="KW-1133">Transmembrane helix</keyword>
<feature type="transmembrane region" description="Helical" evidence="5">
    <location>
        <begin position="107"/>
        <end position="126"/>
    </location>
</feature>
<evidence type="ECO:0000256" key="2">
    <source>
        <dbReference type="ARBA" id="ARBA00022692"/>
    </source>
</evidence>
<feature type="transmembrane region" description="Helical" evidence="5">
    <location>
        <begin position="84"/>
        <end position="101"/>
    </location>
</feature>
<keyword evidence="4 5" id="KW-0472">Membrane</keyword>
<comment type="subcellular location">
    <subcellularLocation>
        <location evidence="1">Membrane</location>
        <topology evidence="1">Multi-pass membrane protein</topology>
    </subcellularLocation>
</comment>
<feature type="transmembrane region" description="Helical" evidence="5">
    <location>
        <begin position="35"/>
        <end position="55"/>
    </location>
</feature>
<feature type="transmembrane region" description="Helical" evidence="5">
    <location>
        <begin position="147"/>
        <end position="165"/>
    </location>
</feature>
<evidence type="ECO:0000256" key="3">
    <source>
        <dbReference type="ARBA" id="ARBA00022989"/>
    </source>
</evidence>
<name>A0ABR3BBK3_PHYBL</name>
<evidence type="ECO:0000313" key="6">
    <source>
        <dbReference type="EMBL" id="KAL0096234.1"/>
    </source>
</evidence>
<organism evidence="6 7">
    <name type="scientific">Phycomyces blakesleeanus</name>
    <dbReference type="NCBI Taxonomy" id="4837"/>
    <lineage>
        <taxon>Eukaryota</taxon>
        <taxon>Fungi</taxon>
        <taxon>Fungi incertae sedis</taxon>
        <taxon>Mucoromycota</taxon>
        <taxon>Mucoromycotina</taxon>
        <taxon>Mucoromycetes</taxon>
        <taxon>Mucorales</taxon>
        <taxon>Phycomycetaceae</taxon>
        <taxon>Phycomyces</taxon>
    </lineage>
</organism>
<dbReference type="Pfam" id="PF07264">
    <property type="entry name" value="EI24"/>
    <property type="match status" value="1"/>
</dbReference>
<proteinExistence type="predicted"/>
<dbReference type="PANTHER" id="PTHR21389">
    <property type="entry name" value="P53 INDUCED PROTEIN"/>
    <property type="match status" value="1"/>
</dbReference>
<feature type="transmembrane region" description="Helical" evidence="5">
    <location>
        <begin position="5"/>
        <end position="23"/>
    </location>
</feature>
<dbReference type="Proteomes" id="UP001448207">
    <property type="component" value="Unassembled WGS sequence"/>
</dbReference>
<evidence type="ECO:0000256" key="1">
    <source>
        <dbReference type="ARBA" id="ARBA00004141"/>
    </source>
</evidence>
<protein>
    <submittedName>
        <fullName evidence="6">Etoposide-induced protein 2.4-domain-containing protein</fullName>
    </submittedName>
</protein>
<dbReference type="PANTHER" id="PTHR21389:SF0">
    <property type="entry name" value="ETOPOSIDE-INDUCED PROTEIN 2.4 HOMOLOG"/>
    <property type="match status" value="1"/>
</dbReference>
<gene>
    <name evidence="6" type="ORF">J3Q64DRAFT_1706843</name>
</gene>
<evidence type="ECO:0000256" key="5">
    <source>
        <dbReference type="SAM" id="Phobius"/>
    </source>
</evidence>
<keyword evidence="2 5" id="KW-0812">Transmembrane</keyword>
<evidence type="ECO:0000256" key="4">
    <source>
        <dbReference type="ARBA" id="ARBA00023136"/>
    </source>
</evidence>
<dbReference type="EMBL" id="JBCLYO010000001">
    <property type="protein sequence ID" value="KAL0096234.1"/>
    <property type="molecule type" value="Genomic_DNA"/>
</dbReference>
<evidence type="ECO:0000313" key="7">
    <source>
        <dbReference type="Proteomes" id="UP001448207"/>
    </source>
</evidence>
<accession>A0ABR3BBK3</accession>
<keyword evidence="7" id="KW-1185">Reference proteome</keyword>
<dbReference type="InterPro" id="IPR059112">
    <property type="entry name" value="CysZ/EI24"/>
</dbReference>
<reference evidence="6 7" key="1">
    <citation type="submission" date="2024-04" db="EMBL/GenBank/DDBJ databases">
        <title>Symmetric and asymmetric DNA N6-adenine methylation regulates different biological responses in Mucorales.</title>
        <authorList>
            <consortium name="Lawrence Berkeley National Laboratory"/>
            <person name="Lax C."/>
            <person name="Mondo S.J."/>
            <person name="Osorio-Concepcion M."/>
            <person name="Muszewska A."/>
            <person name="Corrochano-Luque M."/>
            <person name="Gutierrez G."/>
            <person name="Riley R."/>
            <person name="Lipzen A."/>
            <person name="Guo J."/>
            <person name="Hundley H."/>
            <person name="Amirebrahimi M."/>
            <person name="Ng V."/>
            <person name="Lorenzo-Gutierrez D."/>
            <person name="Binder U."/>
            <person name="Yang J."/>
            <person name="Song Y."/>
            <person name="Canovas D."/>
            <person name="Navarro E."/>
            <person name="Freitag M."/>
            <person name="Gabaldon T."/>
            <person name="Grigoriev I.V."/>
            <person name="Corrochano L.M."/>
            <person name="Nicolas F.E."/>
            <person name="Garre V."/>
        </authorList>
    </citation>
    <scope>NUCLEOTIDE SEQUENCE [LARGE SCALE GENOMIC DNA]</scope>
    <source>
        <strain evidence="6 7">L51</strain>
    </source>
</reference>
<sequence>MLMTVVLNGGMFLGFLVMMELFYNSPDHHLFGYSYMVWTGYPMYLACLIVNGRFFQSISKETFRLQPSPSIQIDLLGTNQDMTLAVYTTLLYTIFAIFVFLLRLIPIVGKTISFVASCIIMSYYCFEYKWTYIGWSKDQSMLFIEKHWAYFLGFGLPVAALTFFLSTLHAGAVFALVYPSLIIIASSASPKPSMAVYGEPLVSDGPVYFESWTLPLHIPLFYPVRQMSHLTIYLIKTVGGKKADSILTHKKDIMGKLV</sequence>